<evidence type="ECO:0000313" key="3">
    <source>
        <dbReference type="Proteomes" id="UP000887159"/>
    </source>
</evidence>
<feature type="region of interest" description="Disordered" evidence="1">
    <location>
        <begin position="1"/>
        <end position="100"/>
    </location>
</feature>
<dbReference type="AlphaFoldDB" id="A0A8X6WE85"/>
<dbReference type="EMBL" id="BMAU01021411">
    <property type="protein sequence ID" value="GFY33412.1"/>
    <property type="molecule type" value="Genomic_DNA"/>
</dbReference>
<evidence type="ECO:0000256" key="1">
    <source>
        <dbReference type="SAM" id="MobiDB-lite"/>
    </source>
</evidence>
<feature type="compositionally biased region" description="Polar residues" evidence="1">
    <location>
        <begin position="34"/>
        <end position="44"/>
    </location>
</feature>
<organism evidence="2 3">
    <name type="scientific">Trichonephila clavipes</name>
    <name type="common">Golden silk orbweaver</name>
    <name type="synonym">Nephila clavipes</name>
    <dbReference type="NCBI Taxonomy" id="2585209"/>
    <lineage>
        <taxon>Eukaryota</taxon>
        <taxon>Metazoa</taxon>
        <taxon>Ecdysozoa</taxon>
        <taxon>Arthropoda</taxon>
        <taxon>Chelicerata</taxon>
        <taxon>Arachnida</taxon>
        <taxon>Araneae</taxon>
        <taxon>Araneomorphae</taxon>
        <taxon>Entelegynae</taxon>
        <taxon>Araneoidea</taxon>
        <taxon>Nephilidae</taxon>
        <taxon>Trichonephila</taxon>
    </lineage>
</organism>
<name>A0A8X6WE85_TRICX</name>
<comment type="caution">
    <text evidence="2">The sequence shown here is derived from an EMBL/GenBank/DDBJ whole genome shotgun (WGS) entry which is preliminary data.</text>
</comment>
<reference evidence="2" key="1">
    <citation type="submission" date="2020-08" db="EMBL/GenBank/DDBJ databases">
        <title>Multicomponent nature underlies the extraordinary mechanical properties of spider dragline silk.</title>
        <authorList>
            <person name="Kono N."/>
            <person name="Nakamura H."/>
            <person name="Mori M."/>
            <person name="Yoshida Y."/>
            <person name="Ohtoshi R."/>
            <person name="Malay A.D."/>
            <person name="Moran D.A.P."/>
            <person name="Tomita M."/>
            <person name="Numata K."/>
            <person name="Arakawa K."/>
        </authorList>
    </citation>
    <scope>NUCLEOTIDE SEQUENCE</scope>
</reference>
<protein>
    <submittedName>
        <fullName evidence="2">Uncharacterized protein</fullName>
    </submittedName>
</protein>
<feature type="compositionally biased region" description="Basic and acidic residues" evidence="1">
    <location>
        <begin position="1"/>
        <end position="10"/>
    </location>
</feature>
<proteinExistence type="predicted"/>
<evidence type="ECO:0000313" key="2">
    <source>
        <dbReference type="EMBL" id="GFY33412.1"/>
    </source>
</evidence>
<accession>A0A8X6WE85</accession>
<keyword evidence="3" id="KW-1185">Reference proteome</keyword>
<sequence>MLRHYMKDRGLVMGRVGRARENPNDLGKPRVRRVSQSIASPSHQIDTRQCKPPTEGSRQGASVQYDRARETRTTPSGGNSAAERRPVRSRQATAVRPFPYYLRSRIKQPERIPEEQRSNGINSILQNNLRRRNLSMEALDGDPMDRSE</sequence>
<dbReference type="Proteomes" id="UP000887159">
    <property type="component" value="Unassembled WGS sequence"/>
</dbReference>
<gene>
    <name evidence="2" type="primary">NCL1_56315</name>
    <name evidence="2" type="ORF">TNCV_2226821</name>
</gene>